<evidence type="ECO:0008006" key="4">
    <source>
        <dbReference type="Google" id="ProtNLM"/>
    </source>
</evidence>
<evidence type="ECO:0000313" key="2">
    <source>
        <dbReference type="EMBL" id="OGI98256.1"/>
    </source>
</evidence>
<dbReference type="PANTHER" id="PTHR10559:SF18">
    <property type="entry name" value="TRANSCOBALAMIN II"/>
    <property type="match status" value="1"/>
</dbReference>
<dbReference type="Gene3D" id="2.170.130.30">
    <property type="match status" value="1"/>
</dbReference>
<protein>
    <recommendedName>
        <fullName evidence="4">DUF4430 domain-containing protein</fullName>
    </recommendedName>
</protein>
<dbReference type="CDD" id="cd00688">
    <property type="entry name" value="ISOPREN_C2_like"/>
    <property type="match status" value="1"/>
</dbReference>
<evidence type="ECO:0000256" key="1">
    <source>
        <dbReference type="SAM" id="SignalP"/>
    </source>
</evidence>
<accession>A0A1F6XVV1</accession>
<dbReference type="InterPro" id="IPR051588">
    <property type="entry name" value="Cobalamin_Transport"/>
</dbReference>
<proteinExistence type="predicted"/>
<keyword evidence="1" id="KW-0732">Signal</keyword>
<dbReference type="EMBL" id="MFVK01000039">
    <property type="protein sequence ID" value="OGI98256.1"/>
    <property type="molecule type" value="Genomic_DNA"/>
</dbReference>
<dbReference type="SUPFAM" id="SSF48239">
    <property type="entry name" value="Terpenoid cyclases/Protein prenyltransferases"/>
    <property type="match status" value="1"/>
</dbReference>
<gene>
    <name evidence="2" type="ORF">A3H53_03905</name>
</gene>
<feature type="chain" id="PRO_5009527455" description="DUF4430 domain-containing protein" evidence="1">
    <location>
        <begin position="30"/>
        <end position="542"/>
    </location>
</feature>
<dbReference type="InterPro" id="IPR008930">
    <property type="entry name" value="Terpenoid_cyclase/PrenylTrfase"/>
</dbReference>
<comment type="caution">
    <text evidence="2">The sequence shown here is derived from an EMBL/GenBank/DDBJ whole genome shotgun (WGS) entry which is preliminary data.</text>
</comment>
<sequence>MKKGIKLRLVSVLFLSAIVLFGMDTTAHATLNLEIEVNVPASCAVTDTDGVAHNYSQEGYPNSYLAVCALAVATENGSISGVQLSNQFPSLGLFVSTLNAVIADPNSQYWAIYQNGNFASFGITQLPIIAGDIIMFQLHDFSDNNLGDQVTLRIHSLVPIVVPVVGSGPLLTSSNSTISTTVNPLTIPVLPAKPVFDIQKAFDFLIGQQEDDGSFGEALYTDWTAIALAFGNNQSQALKLVRYFGESKITGTLLTDFERRAMALLALGLNPYSTNGENYIEKITANFDGKQFGDANEDNDDIFALIVLQNAGYGESEQIINGGADFILSRQRENGSWDESIDMTGASILALSFLNQNEKVKNALIKAENFLRQTQRDSGGWGNPSSTAWVMEGIWALNQKPEDWRKNGNTPLDYLATMQDADGGIKDENMPNKIWQTAYVVSALSGKTWNGIMQKFEKPEAPVAIEIPEEAVKKQEAETLSVKKNPVAATFGAKSEKPKLKNSAVKNTATAVNAVSDLLPAPKTETKTQNWFFRFLEKIFGF</sequence>
<evidence type="ECO:0000313" key="3">
    <source>
        <dbReference type="Proteomes" id="UP000176479"/>
    </source>
</evidence>
<reference evidence="2 3" key="1">
    <citation type="journal article" date="2016" name="Nat. Commun.">
        <title>Thousands of microbial genomes shed light on interconnected biogeochemical processes in an aquifer system.</title>
        <authorList>
            <person name="Anantharaman K."/>
            <person name="Brown C.T."/>
            <person name="Hug L.A."/>
            <person name="Sharon I."/>
            <person name="Castelle C.J."/>
            <person name="Probst A.J."/>
            <person name="Thomas B.C."/>
            <person name="Singh A."/>
            <person name="Wilkins M.J."/>
            <person name="Karaoz U."/>
            <person name="Brodie E.L."/>
            <person name="Williams K.H."/>
            <person name="Hubbard S.S."/>
            <person name="Banfield J.F."/>
        </authorList>
    </citation>
    <scope>NUCLEOTIDE SEQUENCE [LARGE SCALE GENOMIC DNA]</scope>
</reference>
<dbReference type="PANTHER" id="PTHR10559">
    <property type="entry name" value="TRANSCOBALAMIN-1/GASTRIC INTRINSIC FACTOR"/>
    <property type="match status" value="1"/>
</dbReference>
<organism evidence="2 3">
    <name type="scientific">Candidatus Nomurabacteria bacterium RIFCSPLOWO2_02_FULL_40_10</name>
    <dbReference type="NCBI Taxonomy" id="1801786"/>
    <lineage>
        <taxon>Bacteria</taxon>
        <taxon>Candidatus Nomuraibacteriota</taxon>
    </lineage>
</organism>
<feature type="signal peptide" evidence="1">
    <location>
        <begin position="1"/>
        <end position="29"/>
    </location>
</feature>
<dbReference type="Gene3D" id="1.50.10.20">
    <property type="match status" value="1"/>
</dbReference>
<name>A0A1F6XVV1_9BACT</name>
<dbReference type="Proteomes" id="UP000176479">
    <property type="component" value="Unassembled WGS sequence"/>
</dbReference>
<dbReference type="AlphaFoldDB" id="A0A1F6XVV1"/>